<dbReference type="EMBL" id="JABANO010023876">
    <property type="protein sequence ID" value="KAF4722807.1"/>
    <property type="molecule type" value="Genomic_DNA"/>
</dbReference>
<feature type="non-terminal residue" evidence="2">
    <location>
        <position position="1"/>
    </location>
</feature>
<name>A0A7J6RQD6_PEROL</name>
<accession>A0A7J6RQD6</accession>
<feature type="region of interest" description="Disordered" evidence="1">
    <location>
        <begin position="137"/>
        <end position="160"/>
    </location>
</feature>
<comment type="caution">
    <text evidence="2">The sequence shown here is derived from an EMBL/GenBank/DDBJ whole genome shotgun (WGS) entry which is preliminary data.</text>
</comment>
<gene>
    <name evidence="2" type="ORF">FOZ63_014586</name>
</gene>
<dbReference type="Proteomes" id="UP000553632">
    <property type="component" value="Unassembled WGS sequence"/>
</dbReference>
<feature type="compositionally biased region" description="Polar residues" evidence="1">
    <location>
        <begin position="149"/>
        <end position="160"/>
    </location>
</feature>
<organism evidence="2 3">
    <name type="scientific">Perkinsus olseni</name>
    <name type="common">Perkinsus atlanticus</name>
    <dbReference type="NCBI Taxonomy" id="32597"/>
    <lineage>
        <taxon>Eukaryota</taxon>
        <taxon>Sar</taxon>
        <taxon>Alveolata</taxon>
        <taxon>Perkinsozoa</taxon>
        <taxon>Perkinsea</taxon>
        <taxon>Perkinsida</taxon>
        <taxon>Perkinsidae</taxon>
        <taxon>Perkinsus</taxon>
    </lineage>
</organism>
<evidence type="ECO:0000256" key="1">
    <source>
        <dbReference type="SAM" id="MobiDB-lite"/>
    </source>
</evidence>
<sequence length="160" mass="17661">DESLIRGLRGQGDGQGDGQGVYLSYDLMFEYGLHTSEICVGEYDVGDTPSGFLRWSKPARVEPSWSWRLSAGLEAASRKYPTSHMIMKHLDLSNRCISPTFGTGNHSPESLRGPTSLVWHGLIGSWCRILRTGNHGLENPKRTMDRSDYSGSQLGTVEAT</sequence>
<proteinExistence type="predicted"/>
<dbReference type="AlphaFoldDB" id="A0A7J6RQD6"/>
<keyword evidence="3" id="KW-1185">Reference proteome</keyword>
<feature type="compositionally biased region" description="Basic and acidic residues" evidence="1">
    <location>
        <begin position="138"/>
        <end position="148"/>
    </location>
</feature>
<feature type="non-terminal residue" evidence="2">
    <location>
        <position position="160"/>
    </location>
</feature>
<protein>
    <submittedName>
        <fullName evidence="2">Uncharacterized protein</fullName>
    </submittedName>
</protein>
<evidence type="ECO:0000313" key="3">
    <source>
        <dbReference type="Proteomes" id="UP000553632"/>
    </source>
</evidence>
<evidence type="ECO:0000313" key="2">
    <source>
        <dbReference type="EMBL" id="KAF4722807.1"/>
    </source>
</evidence>
<reference evidence="2 3" key="1">
    <citation type="submission" date="2020-04" db="EMBL/GenBank/DDBJ databases">
        <title>Perkinsus olseni comparative genomics.</title>
        <authorList>
            <person name="Bogema D.R."/>
        </authorList>
    </citation>
    <scope>NUCLEOTIDE SEQUENCE [LARGE SCALE GENOMIC DNA]</scope>
    <source>
        <strain evidence="2 3">ATCC PRA-207</strain>
    </source>
</reference>